<dbReference type="GO" id="GO:0006950">
    <property type="term" value="P:response to stress"/>
    <property type="evidence" value="ECO:0007669"/>
    <property type="project" value="TreeGrafter"/>
</dbReference>
<keyword evidence="5" id="KW-0539">Nucleus</keyword>
<dbReference type="AlphaFoldDB" id="A0A453RL32"/>
<sequence length="265" mass="29133">MMSSAGTCMRPRVPSSAPLLHFKAVRTARSLVHTTPPPAFFLRPSSPHTSVFPCRRSFMEANTGEMRREEAGRRTHRRRGASSKSTTPRKNLGLMGVRQRHWGRWAAEIRVPRTRGRLWIGTFRCPEQAALAYDVALFCYYGDTPPREFNFPAVPRPYVPEHRRGSLTPANIKAIAETHVLALYGHVARSNVPVPMPVPAAIEPLTDVAMVAVAGAGSATNNTGVTTAIDHSNNNESYIDMDDNVAADAPLLSIDFETFANMVGL</sequence>
<evidence type="ECO:0000256" key="7">
    <source>
        <dbReference type="SAM" id="MobiDB-lite"/>
    </source>
</evidence>
<dbReference type="PROSITE" id="PS51032">
    <property type="entry name" value="AP2_ERF"/>
    <property type="match status" value="1"/>
</dbReference>
<evidence type="ECO:0000256" key="5">
    <source>
        <dbReference type="ARBA" id="ARBA00023242"/>
    </source>
</evidence>
<dbReference type="Gramene" id="AET7Gv20618500.1">
    <property type="protein sequence ID" value="AET7Gv20618500.1"/>
    <property type="gene ID" value="AET7Gv20618500"/>
</dbReference>
<evidence type="ECO:0000313" key="9">
    <source>
        <dbReference type="EnsemblPlants" id="AET7Gv20618500.1"/>
    </source>
</evidence>
<accession>A0A453RL32</accession>
<evidence type="ECO:0000259" key="8">
    <source>
        <dbReference type="PROSITE" id="PS51032"/>
    </source>
</evidence>
<organism evidence="9 10">
    <name type="scientific">Aegilops tauschii subsp. strangulata</name>
    <name type="common">Goatgrass</name>
    <dbReference type="NCBI Taxonomy" id="200361"/>
    <lineage>
        <taxon>Eukaryota</taxon>
        <taxon>Viridiplantae</taxon>
        <taxon>Streptophyta</taxon>
        <taxon>Embryophyta</taxon>
        <taxon>Tracheophyta</taxon>
        <taxon>Spermatophyta</taxon>
        <taxon>Magnoliopsida</taxon>
        <taxon>Liliopsida</taxon>
        <taxon>Poales</taxon>
        <taxon>Poaceae</taxon>
        <taxon>BOP clade</taxon>
        <taxon>Pooideae</taxon>
        <taxon>Triticodae</taxon>
        <taxon>Triticeae</taxon>
        <taxon>Triticinae</taxon>
        <taxon>Aegilops</taxon>
    </lineage>
</organism>
<evidence type="ECO:0000256" key="2">
    <source>
        <dbReference type="ARBA" id="ARBA00023015"/>
    </source>
</evidence>
<dbReference type="InterPro" id="IPR016177">
    <property type="entry name" value="DNA-bd_dom_sf"/>
</dbReference>
<dbReference type="GO" id="GO:0045893">
    <property type="term" value="P:positive regulation of DNA-templated transcription"/>
    <property type="evidence" value="ECO:0007669"/>
    <property type="project" value="TreeGrafter"/>
</dbReference>
<evidence type="ECO:0000313" key="10">
    <source>
        <dbReference type="Proteomes" id="UP000015105"/>
    </source>
</evidence>
<dbReference type="Pfam" id="PF00847">
    <property type="entry name" value="AP2"/>
    <property type="match status" value="1"/>
</dbReference>
<dbReference type="Proteomes" id="UP000015105">
    <property type="component" value="Chromosome 7D"/>
</dbReference>
<comment type="subcellular location">
    <subcellularLocation>
        <location evidence="1">Nucleus</location>
    </subcellularLocation>
</comment>
<evidence type="ECO:0000256" key="4">
    <source>
        <dbReference type="ARBA" id="ARBA00023163"/>
    </source>
</evidence>
<reference evidence="9" key="4">
    <citation type="submission" date="2019-03" db="UniProtKB">
        <authorList>
            <consortium name="EnsemblPlants"/>
        </authorList>
    </citation>
    <scope>IDENTIFICATION</scope>
</reference>
<dbReference type="PANTHER" id="PTHR31241">
    <property type="entry name" value="DEHYDRATION-RESPONSIVE ELEMENT-BINDING PROTEIN 2C"/>
    <property type="match status" value="1"/>
</dbReference>
<dbReference type="GO" id="GO:0003700">
    <property type="term" value="F:DNA-binding transcription factor activity"/>
    <property type="evidence" value="ECO:0007669"/>
    <property type="project" value="InterPro"/>
</dbReference>
<evidence type="ECO:0000256" key="6">
    <source>
        <dbReference type="ARBA" id="ARBA00024343"/>
    </source>
</evidence>
<dbReference type="SMART" id="SM00380">
    <property type="entry name" value="AP2"/>
    <property type="match status" value="1"/>
</dbReference>
<keyword evidence="3" id="KW-0238">DNA-binding</keyword>
<comment type="similarity">
    <text evidence="6">Belongs to the AP2/ERF transcription factor family. ERF subfamily.</text>
</comment>
<proteinExistence type="inferred from homology"/>
<keyword evidence="4" id="KW-0804">Transcription</keyword>
<dbReference type="GO" id="GO:0000976">
    <property type="term" value="F:transcription cis-regulatory region binding"/>
    <property type="evidence" value="ECO:0007669"/>
    <property type="project" value="TreeGrafter"/>
</dbReference>
<dbReference type="InterPro" id="IPR001471">
    <property type="entry name" value="AP2/ERF_dom"/>
</dbReference>
<reference evidence="10" key="1">
    <citation type="journal article" date="2014" name="Science">
        <title>Ancient hybridizations among the ancestral genomes of bread wheat.</title>
        <authorList>
            <consortium name="International Wheat Genome Sequencing Consortium,"/>
            <person name="Marcussen T."/>
            <person name="Sandve S.R."/>
            <person name="Heier L."/>
            <person name="Spannagl M."/>
            <person name="Pfeifer M."/>
            <person name="Jakobsen K.S."/>
            <person name="Wulff B.B."/>
            <person name="Steuernagel B."/>
            <person name="Mayer K.F."/>
            <person name="Olsen O.A."/>
        </authorList>
    </citation>
    <scope>NUCLEOTIDE SEQUENCE [LARGE SCALE GENOMIC DNA]</scope>
    <source>
        <strain evidence="10">cv. AL8/78</strain>
    </source>
</reference>
<reference evidence="9" key="3">
    <citation type="journal article" date="2017" name="Nature">
        <title>Genome sequence of the progenitor of the wheat D genome Aegilops tauschii.</title>
        <authorList>
            <person name="Luo M.C."/>
            <person name="Gu Y.Q."/>
            <person name="Puiu D."/>
            <person name="Wang H."/>
            <person name="Twardziok S.O."/>
            <person name="Deal K.R."/>
            <person name="Huo N."/>
            <person name="Zhu T."/>
            <person name="Wang L."/>
            <person name="Wang Y."/>
            <person name="McGuire P.E."/>
            <person name="Liu S."/>
            <person name="Long H."/>
            <person name="Ramasamy R.K."/>
            <person name="Rodriguez J.C."/>
            <person name="Van S.L."/>
            <person name="Yuan L."/>
            <person name="Wang Z."/>
            <person name="Xia Z."/>
            <person name="Xiao L."/>
            <person name="Anderson O.D."/>
            <person name="Ouyang S."/>
            <person name="Liang Y."/>
            <person name="Zimin A.V."/>
            <person name="Pertea G."/>
            <person name="Qi P."/>
            <person name="Bennetzen J.L."/>
            <person name="Dai X."/>
            <person name="Dawson M.W."/>
            <person name="Muller H.G."/>
            <person name="Kugler K."/>
            <person name="Rivarola-Duarte L."/>
            <person name="Spannagl M."/>
            <person name="Mayer K.F.X."/>
            <person name="Lu F.H."/>
            <person name="Bevan M.W."/>
            <person name="Leroy P."/>
            <person name="Li P."/>
            <person name="You F.M."/>
            <person name="Sun Q."/>
            <person name="Liu Z."/>
            <person name="Lyons E."/>
            <person name="Wicker T."/>
            <person name="Salzberg S.L."/>
            <person name="Devos K.M."/>
            <person name="Dvorak J."/>
        </authorList>
    </citation>
    <scope>NUCLEOTIDE SEQUENCE [LARGE SCALE GENOMIC DNA]</scope>
    <source>
        <strain evidence="9">cv. AL8/78</strain>
    </source>
</reference>
<keyword evidence="10" id="KW-1185">Reference proteome</keyword>
<dbReference type="Gene3D" id="3.30.730.10">
    <property type="entry name" value="AP2/ERF domain"/>
    <property type="match status" value="1"/>
</dbReference>
<dbReference type="InterPro" id="IPR036955">
    <property type="entry name" value="AP2/ERF_dom_sf"/>
</dbReference>
<dbReference type="CDD" id="cd00018">
    <property type="entry name" value="AP2"/>
    <property type="match status" value="1"/>
</dbReference>
<reference evidence="9" key="5">
    <citation type="journal article" date="2021" name="G3 (Bethesda)">
        <title>Aegilops tauschii genome assembly Aet v5.0 features greater sequence contiguity and improved annotation.</title>
        <authorList>
            <person name="Wang L."/>
            <person name="Zhu T."/>
            <person name="Rodriguez J.C."/>
            <person name="Deal K.R."/>
            <person name="Dubcovsky J."/>
            <person name="McGuire P.E."/>
            <person name="Lux T."/>
            <person name="Spannagl M."/>
            <person name="Mayer K.F.X."/>
            <person name="Baldrich P."/>
            <person name="Meyers B.C."/>
            <person name="Huo N."/>
            <person name="Gu Y.Q."/>
            <person name="Zhou H."/>
            <person name="Devos K.M."/>
            <person name="Bennetzen J.L."/>
            <person name="Unver T."/>
            <person name="Budak H."/>
            <person name="Gulick P.J."/>
            <person name="Galiba G."/>
            <person name="Kalapos B."/>
            <person name="Nelson D.R."/>
            <person name="Li P."/>
            <person name="You F.M."/>
            <person name="Luo M.C."/>
            <person name="Dvorak J."/>
        </authorList>
    </citation>
    <scope>NUCLEOTIDE SEQUENCE [LARGE SCALE GENOMIC DNA]</scope>
    <source>
        <strain evidence="9">cv. AL8/78</strain>
    </source>
</reference>
<name>A0A453RL32_AEGTS</name>
<dbReference type="PANTHER" id="PTHR31241:SF5">
    <property type="entry name" value="OS08G0521600 PROTEIN"/>
    <property type="match status" value="1"/>
</dbReference>
<evidence type="ECO:0000256" key="1">
    <source>
        <dbReference type="ARBA" id="ARBA00004123"/>
    </source>
</evidence>
<dbReference type="GO" id="GO:0005634">
    <property type="term" value="C:nucleus"/>
    <property type="evidence" value="ECO:0007669"/>
    <property type="project" value="UniProtKB-SubCell"/>
</dbReference>
<keyword evidence="2" id="KW-0805">Transcription regulation</keyword>
<reference evidence="10" key="2">
    <citation type="journal article" date="2017" name="Nat. Plants">
        <title>The Aegilops tauschii genome reveals multiple impacts of transposons.</title>
        <authorList>
            <person name="Zhao G."/>
            <person name="Zou C."/>
            <person name="Li K."/>
            <person name="Wang K."/>
            <person name="Li T."/>
            <person name="Gao L."/>
            <person name="Zhang X."/>
            <person name="Wang H."/>
            <person name="Yang Z."/>
            <person name="Liu X."/>
            <person name="Jiang W."/>
            <person name="Mao L."/>
            <person name="Kong X."/>
            <person name="Jiao Y."/>
            <person name="Jia J."/>
        </authorList>
    </citation>
    <scope>NUCLEOTIDE SEQUENCE [LARGE SCALE GENOMIC DNA]</scope>
    <source>
        <strain evidence="10">cv. AL8/78</strain>
    </source>
</reference>
<feature type="region of interest" description="Disordered" evidence="7">
    <location>
        <begin position="64"/>
        <end position="90"/>
    </location>
</feature>
<dbReference type="PRINTS" id="PR00367">
    <property type="entry name" value="ETHRSPELEMNT"/>
</dbReference>
<dbReference type="EnsemblPlants" id="AET7Gv20618500.1">
    <property type="protein sequence ID" value="AET7Gv20618500.1"/>
    <property type="gene ID" value="AET7Gv20618500"/>
</dbReference>
<dbReference type="STRING" id="200361.A0A453RL32"/>
<protein>
    <recommendedName>
        <fullName evidence="8">AP2/ERF domain-containing protein</fullName>
    </recommendedName>
</protein>
<feature type="domain" description="AP2/ERF" evidence="8">
    <location>
        <begin position="93"/>
        <end position="152"/>
    </location>
</feature>
<dbReference type="SUPFAM" id="SSF54171">
    <property type="entry name" value="DNA-binding domain"/>
    <property type="match status" value="1"/>
</dbReference>
<evidence type="ECO:0000256" key="3">
    <source>
        <dbReference type="ARBA" id="ARBA00023125"/>
    </source>
</evidence>